<reference evidence="3" key="1">
    <citation type="submission" date="2025-08" db="UniProtKB">
        <authorList>
            <consortium name="RefSeq"/>
        </authorList>
    </citation>
    <scope>IDENTIFICATION</scope>
</reference>
<dbReference type="GO" id="GO:0035861">
    <property type="term" value="C:site of double-strand break"/>
    <property type="evidence" value="ECO:0007669"/>
    <property type="project" value="TreeGrafter"/>
</dbReference>
<dbReference type="GO" id="GO:0042800">
    <property type="term" value="F:histone H3K4 methyltransferase activity"/>
    <property type="evidence" value="ECO:0007669"/>
    <property type="project" value="TreeGrafter"/>
</dbReference>
<organism evidence="2 3">
    <name type="scientific">Dinoponera quadriceps</name>
    <name type="common">South American ant</name>
    <dbReference type="NCBI Taxonomy" id="609295"/>
    <lineage>
        <taxon>Eukaryota</taxon>
        <taxon>Metazoa</taxon>
        <taxon>Ecdysozoa</taxon>
        <taxon>Arthropoda</taxon>
        <taxon>Hexapoda</taxon>
        <taxon>Insecta</taxon>
        <taxon>Pterygota</taxon>
        <taxon>Neoptera</taxon>
        <taxon>Endopterygota</taxon>
        <taxon>Hymenoptera</taxon>
        <taxon>Apocrita</taxon>
        <taxon>Aculeata</taxon>
        <taxon>Formicoidea</taxon>
        <taxon>Formicidae</taxon>
        <taxon>Ponerinae</taxon>
        <taxon>Ponerini</taxon>
        <taxon>Dinoponera</taxon>
    </lineage>
</organism>
<dbReference type="Pfam" id="PF17906">
    <property type="entry name" value="HTH_48"/>
    <property type="match status" value="1"/>
</dbReference>
<dbReference type="GO" id="GO:0000729">
    <property type="term" value="P:DNA double-strand break processing"/>
    <property type="evidence" value="ECO:0007669"/>
    <property type="project" value="TreeGrafter"/>
</dbReference>
<dbReference type="GO" id="GO:0031297">
    <property type="term" value="P:replication fork processing"/>
    <property type="evidence" value="ECO:0007669"/>
    <property type="project" value="TreeGrafter"/>
</dbReference>
<dbReference type="PANTHER" id="PTHR46060:SF2">
    <property type="entry name" value="HISTONE-LYSINE N-METHYLTRANSFERASE SETMAR"/>
    <property type="match status" value="1"/>
</dbReference>
<dbReference type="PANTHER" id="PTHR46060">
    <property type="entry name" value="MARINER MOS1 TRANSPOSASE-LIKE PROTEIN"/>
    <property type="match status" value="1"/>
</dbReference>
<dbReference type="GO" id="GO:0000793">
    <property type="term" value="C:condensed chromosome"/>
    <property type="evidence" value="ECO:0007669"/>
    <property type="project" value="TreeGrafter"/>
</dbReference>
<dbReference type="GO" id="GO:0044547">
    <property type="term" value="F:DNA topoisomerase binding"/>
    <property type="evidence" value="ECO:0007669"/>
    <property type="project" value="TreeGrafter"/>
</dbReference>
<name>A0A6P3WXN8_DINQU</name>
<dbReference type="GO" id="GO:0015074">
    <property type="term" value="P:DNA integration"/>
    <property type="evidence" value="ECO:0007669"/>
    <property type="project" value="TreeGrafter"/>
</dbReference>
<dbReference type="Gene3D" id="1.10.10.1450">
    <property type="match status" value="1"/>
</dbReference>
<dbReference type="InterPro" id="IPR052709">
    <property type="entry name" value="Transposase-MT_Hybrid"/>
</dbReference>
<dbReference type="Proteomes" id="UP000515204">
    <property type="component" value="Unplaced"/>
</dbReference>
<dbReference type="Gene3D" id="3.30.420.10">
    <property type="entry name" value="Ribonuclease H-like superfamily/Ribonuclease H"/>
    <property type="match status" value="1"/>
</dbReference>
<keyword evidence="2" id="KW-1185">Reference proteome</keyword>
<dbReference type="GO" id="GO:0003690">
    <property type="term" value="F:double-stranded DNA binding"/>
    <property type="evidence" value="ECO:0007669"/>
    <property type="project" value="TreeGrafter"/>
</dbReference>
<sequence>MASQIPEEHIRHCMLFEFRKGNTATAATKNICDVYPSALDVRKCQRWFSKFRSGNFDLSDAHRSGRPTTLDNDVLRAEVEANPCQTIEELSNSLNQPWSTIQEHLPQIGKISRAGVWVPHNLSEQNKANRSITCNVLLQRHRTDPFFDRLITGDEKWVLYDNPKRKRQ</sequence>
<dbReference type="AlphaFoldDB" id="A0A6P3WXN8"/>
<dbReference type="OrthoDB" id="10046483at2759"/>
<dbReference type="GO" id="GO:0000014">
    <property type="term" value="F:single-stranded DNA endodeoxyribonuclease activity"/>
    <property type="evidence" value="ECO:0007669"/>
    <property type="project" value="TreeGrafter"/>
</dbReference>
<dbReference type="GO" id="GO:0003697">
    <property type="term" value="F:single-stranded DNA binding"/>
    <property type="evidence" value="ECO:0007669"/>
    <property type="project" value="TreeGrafter"/>
</dbReference>
<dbReference type="KEGG" id="dqu:106742397"/>
<dbReference type="GO" id="GO:0046975">
    <property type="term" value="F:histone H3K36 methyltransferase activity"/>
    <property type="evidence" value="ECO:0007669"/>
    <property type="project" value="TreeGrafter"/>
</dbReference>
<dbReference type="GO" id="GO:0005634">
    <property type="term" value="C:nucleus"/>
    <property type="evidence" value="ECO:0007669"/>
    <property type="project" value="TreeGrafter"/>
</dbReference>
<evidence type="ECO:0000259" key="1">
    <source>
        <dbReference type="Pfam" id="PF17906"/>
    </source>
</evidence>
<dbReference type="GeneID" id="106742397"/>
<feature type="domain" description="Mos1 transposase HTH" evidence="1">
    <location>
        <begin position="8"/>
        <end position="55"/>
    </location>
</feature>
<evidence type="ECO:0000313" key="3">
    <source>
        <dbReference type="RefSeq" id="XP_014470785.1"/>
    </source>
</evidence>
<dbReference type="GO" id="GO:0044774">
    <property type="term" value="P:mitotic DNA integrity checkpoint signaling"/>
    <property type="evidence" value="ECO:0007669"/>
    <property type="project" value="TreeGrafter"/>
</dbReference>
<dbReference type="GO" id="GO:0006303">
    <property type="term" value="P:double-strand break repair via nonhomologous end joining"/>
    <property type="evidence" value="ECO:0007669"/>
    <property type="project" value="TreeGrafter"/>
</dbReference>
<accession>A0A6P3WXN8</accession>
<gene>
    <name evidence="3" type="primary">LOC106742397</name>
</gene>
<dbReference type="InterPro" id="IPR036397">
    <property type="entry name" value="RNaseH_sf"/>
</dbReference>
<dbReference type="RefSeq" id="XP_014470785.1">
    <property type="nucleotide sequence ID" value="XM_014615299.1"/>
</dbReference>
<protein>
    <submittedName>
        <fullName evidence="3">Histone-lysine N-methyltransferase SETMAR-like</fullName>
    </submittedName>
</protein>
<evidence type="ECO:0000313" key="2">
    <source>
        <dbReference type="Proteomes" id="UP000515204"/>
    </source>
</evidence>
<dbReference type="InterPro" id="IPR041426">
    <property type="entry name" value="Mos1_HTH"/>
</dbReference>
<proteinExistence type="predicted"/>